<dbReference type="AlphaFoldDB" id="A0A5J4RU93"/>
<organism evidence="1">
    <name type="scientific">termite gut metagenome</name>
    <dbReference type="NCBI Taxonomy" id="433724"/>
    <lineage>
        <taxon>unclassified sequences</taxon>
        <taxon>metagenomes</taxon>
        <taxon>organismal metagenomes</taxon>
    </lineage>
</organism>
<comment type="caution">
    <text evidence="1">The sequence shown here is derived from an EMBL/GenBank/DDBJ whole genome shotgun (WGS) entry which is preliminary data.</text>
</comment>
<reference evidence="1" key="1">
    <citation type="submission" date="2019-03" db="EMBL/GenBank/DDBJ databases">
        <title>Single cell metagenomics reveals metabolic interactions within the superorganism composed of flagellate Streblomastix strix and complex community of Bacteroidetes bacteria on its surface.</title>
        <authorList>
            <person name="Treitli S.C."/>
            <person name="Kolisko M."/>
            <person name="Husnik F."/>
            <person name="Keeling P."/>
            <person name="Hampl V."/>
        </authorList>
    </citation>
    <scope>NUCLEOTIDE SEQUENCE</scope>
    <source>
        <strain evidence="1">STM</strain>
    </source>
</reference>
<gene>
    <name evidence="1" type="ORF">EZS27_014996</name>
</gene>
<name>A0A5J4RU93_9ZZZZ</name>
<dbReference type="EMBL" id="SNRY01000751">
    <property type="protein sequence ID" value="KAA6336885.1"/>
    <property type="molecule type" value="Genomic_DNA"/>
</dbReference>
<accession>A0A5J4RU93</accession>
<evidence type="ECO:0000313" key="1">
    <source>
        <dbReference type="EMBL" id="KAA6336885.1"/>
    </source>
</evidence>
<proteinExistence type="predicted"/>
<protein>
    <submittedName>
        <fullName evidence="1">Uncharacterized protein</fullName>
    </submittedName>
</protein>
<sequence>MKKFNIDIPHLLWNLLPPHKRQDTRFSLLQGLTDLCPVWQGFDNWRTWQHRLINMDSSVMKLREYLRLKFGNEMDIRILPWTEELMMISLFGEGQLVYFGYEDKGMVSIPRLVEVNYNFGDADFVIIVPSGRIDTEALRIEIEKFNRIDVRFSIILQEDYEMPDELAPAAVLLILAYALKDYLRTHSGNTGIDVIPHDEYLTLIPLLSEGTIEVELGIETYLSVPAAVSLLEEGKPAETGISGDGGFPVPASGDAGIAGGKLSGPNLAVVIPERTERLSSIRLLTELYTLLQPPYRIVERADT</sequence>